<dbReference type="Gene3D" id="3.40.50.300">
    <property type="entry name" value="P-loop containing nucleotide triphosphate hydrolases"/>
    <property type="match status" value="1"/>
</dbReference>
<keyword evidence="1" id="KW-0472">Membrane</keyword>
<comment type="caution">
    <text evidence="2">The sequence shown here is derived from an EMBL/GenBank/DDBJ whole genome shotgun (WGS) entry which is preliminary data.</text>
</comment>
<protein>
    <submittedName>
        <fullName evidence="2">FxSxx-COOH system tetratricopeptide repeat protein</fullName>
    </submittedName>
</protein>
<dbReference type="SUPFAM" id="SSF48452">
    <property type="entry name" value="TPR-like"/>
    <property type="match status" value="2"/>
</dbReference>
<feature type="transmembrane region" description="Helical" evidence="1">
    <location>
        <begin position="6"/>
        <end position="24"/>
    </location>
</feature>
<dbReference type="EMBL" id="JAMXQV010000002">
    <property type="protein sequence ID" value="MCR6482183.1"/>
    <property type="molecule type" value="Genomic_DNA"/>
</dbReference>
<reference evidence="2" key="1">
    <citation type="submission" date="2022-06" db="EMBL/GenBank/DDBJ databases">
        <title>Amycolatopsis iheyaensis sp. nov., a new species of the genus Amycolatopsis isolated from soil in Iheya island, Japan.</title>
        <authorList>
            <person name="Ngamcharungchit C."/>
            <person name="Kanto H."/>
            <person name="Take A."/>
            <person name="Intra B."/>
            <person name="Matsumoto A."/>
            <person name="Panbangred W."/>
            <person name="Inahashi Y."/>
        </authorList>
    </citation>
    <scope>NUCLEOTIDE SEQUENCE</scope>
    <source>
        <strain evidence="2">OK19-0408</strain>
    </source>
</reference>
<dbReference type="Gene3D" id="1.25.40.10">
    <property type="entry name" value="Tetratricopeptide repeat domain"/>
    <property type="match status" value="2"/>
</dbReference>
<dbReference type="PANTHER" id="PTHR46082">
    <property type="entry name" value="ATP/GTP-BINDING PROTEIN-RELATED"/>
    <property type="match status" value="1"/>
</dbReference>
<dbReference type="Pfam" id="PF13424">
    <property type="entry name" value="TPR_12"/>
    <property type="match status" value="2"/>
</dbReference>
<sequence length="749" mass="81436">MSAEVAVGSAGAVIALVAAVIAYLQLRRTPSKRKPPKPVTRLTLGDIPREPLSAVDRRVLLTRIDETFAAGPFCVLLGGRGVGKTHLAAAYVRGRRSTVVWVAAEDPANTVRAYAELARRAGLTDAVADAEAAARTGLAWLETLDRPVVVFDNATDPDALNQWLPTRARVLVTTTVQDFEILGGTVPVTGFGDAEAVRFLAARSGLPADDAATGVARELGCLPLALAQAGGVIRRQRLTFATYLERLPHAPLTALLERVPGEGYPACVEDTTLESLRTVTARDSRAQALAELLSVLAARGVRRELAHRLGPDPVAVDAALGALTGASLAGFDVTGEVVTMHRLTQRALLGRLHAEERLAKALDRAFDVVEADESVDLVDHAASLWQHFRSLTSAQLAPRLGRILRLRRRSVVLLVEVNAFAQARALGREVLADHDAYLPVDHEDTDESVLSLRRACMAGDRMAEAVTLSERILERRSRLLGARSPRTINARNTLGFCCEGAGLLDRALKVHQENLDQALAALGPDHQSTLYARINVASTLRSAGRLDEAVAVFEEDLRENLRVHGPDHSSTINSRGELARTYVRIGRVAEGIALHETNAPLATSLWWAQYRAAAYSAAGRHDEAIGLLRRLRTEAERDRPADSPETIRVRLFLARALLDGGKTTEARNLFERTVEDRTRVLGPDHTGTLNARRNLGLARFRAGETEAAREILAAVTTDYRRVLGAEHPYTRQAESDLAELPAQRRRVRK</sequence>
<proteinExistence type="predicted"/>
<name>A0A9X2SHT9_9PSEU</name>
<keyword evidence="3" id="KW-1185">Reference proteome</keyword>
<evidence type="ECO:0000256" key="1">
    <source>
        <dbReference type="SAM" id="Phobius"/>
    </source>
</evidence>
<dbReference type="PANTHER" id="PTHR46082:SF6">
    <property type="entry name" value="AAA+ ATPASE DOMAIN-CONTAINING PROTEIN-RELATED"/>
    <property type="match status" value="1"/>
</dbReference>
<dbReference type="InterPro" id="IPR053137">
    <property type="entry name" value="NLR-like"/>
</dbReference>
<gene>
    <name evidence="2" type="primary">fxsT</name>
    <name evidence="2" type="ORF">M8542_05120</name>
</gene>
<accession>A0A9X2SHT9</accession>
<organism evidence="2 3">
    <name type="scientific">Amycolatopsis iheyensis</name>
    <dbReference type="NCBI Taxonomy" id="2945988"/>
    <lineage>
        <taxon>Bacteria</taxon>
        <taxon>Bacillati</taxon>
        <taxon>Actinomycetota</taxon>
        <taxon>Actinomycetes</taxon>
        <taxon>Pseudonocardiales</taxon>
        <taxon>Pseudonocardiaceae</taxon>
        <taxon>Amycolatopsis</taxon>
    </lineage>
</organism>
<dbReference type="InterPro" id="IPR011990">
    <property type="entry name" value="TPR-like_helical_dom_sf"/>
</dbReference>
<dbReference type="SUPFAM" id="SSF52540">
    <property type="entry name" value="P-loop containing nucleoside triphosphate hydrolases"/>
    <property type="match status" value="1"/>
</dbReference>
<dbReference type="InterPro" id="IPR027417">
    <property type="entry name" value="P-loop_NTPase"/>
</dbReference>
<dbReference type="Proteomes" id="UP001144096">
    <property type="component" value="Unassembled WGS sequence"/>
</dbReference>
<evidence type="ECO:0000313" key="2">
    <source>
        <dbReference type="EMBL" id="MCR6482183.1"/>
    </source>
</evidence>
<dbReference type="AlphaFoldDB" id="A0A9X2SHT9"/>
<keyword evidence="1" id="KW-1133">Transmembrane helix</keyword>
<dbReference type="RefSeq" id="WP_257918816.1">
    <property type="nucleotide sequence ID" value="NZ_JAMXQV010000002.1"/>
</dbReference>
<keyword evidence="1" id="KW-0812">Transmembrane</keyword>
<evidence type="ECO:0000313" key="3">
    <source>
        <dbReference type="Proteomes" id="UP001144096"/>
    </source>
</evidence>
<dbReference type="NCBIfam" id="NF040586">
    <property type="entry name" value="FxSxx_TPR"/>
    <property type="match status" value="1"/>
</dbReference>